<name>X6M4E3_RETFI</name>
<evidence type="ECO:0000313" key="2">
    <source>
        <dbReference type="EMBL" id="ETO08799.1"/>
    </source>
</evidence>
<dbReference type="Proteomes" id="UP000023152">
    <property type="component" value="Unassembled WGS sequence"/>
</dbReference>
<evidence type="ECO:0000256" key="1">
    <source>
        <dbReference type="SAM" id="MobiDB-lite"/>
    </source>
</evidence>
<dbReference type="EMBL" id="ASPP01024688">
    <property type="protein sequence ID" value="ETO08799.1"/>
    <property type="molecule type" value="Genomic_DNA"/>
</dbReference>
<gene>
    <name evidence="2" type="ORF">RFI_28588</name>
</gene>
<dbReference type="AlphaFoldDB" id="X6M4E3"/>
<sequence length="131" mass="15412">MLVVKPEQKKKREKNISGAHFKSIDVIHFSDLPDMHIAKDTFLKNLFLKESKNSSYNQRRVKRNKKKDTTEHNNANETEDEEDDKHSKERLKDQWKALFKTIVFERGNLSRDIDTKAIPITNFIIVRTTGN</sequence>
<evidence type="ECO:0000313" key="3">
    <source>
        <dbReference type="Proteomes" id="UP000023152"/>
    </source>
</evidence>
<keyword evidence="3" id="KW-1185">Reference proteome</keyword>
<feature type="region of interest" description="Disordered" evidence="1">
    <location>
        <begin position="54"/>
        <end position="89"/>
    </location>
</feature>
<comment type="caution">
    <text evidence="2">The sequence shown here is derived from an EMBL/GenBank/DDBJ whole genome shotgun (WGS) entry which is preliminary data.</text>
</comment>
<accession>X6M4E3</accession>
<reference evidence="2 3" key="1">
    <citation type="journal article" date="2013" name="Curr. Biol.">
        <title>The Genome of the Foraminiferan Reticulomyxa filosa.</title>
        <authorList>
            <person name="Glockner G."/>
            <person name="Hulsmann N."/>
            <person name="Schleicher M."/>
            <person name="Noegel A.A."/>
            <person name="Eichinger L."/>
            <person name="Gallinger C."/>
            <person name="Pawlowski J."/>
            <person name="Sierra R."/>
            <person name="Euteneuer U."/>
            <person name="Pillet L."/>
            <person name="Moustafa A."/>
            <person name="Platzer M."/>
            <person name="Groth M."/>
            <person name="Szafranski K."/>
            <person name="Schliwa M."/>
        </authorList>
    </citation>
    <scope>NUCLEOTIDE SEQUENCE [LARGE SCALE GENOMIC DNA]</scope>
</reference>
<protein>
    <submittedName>
        <fullName evidence="2">Uncharacterized protein</fullName>
    </submittedName>
</protein>
<proteinExistence type="predicted"/>
<organism evidence="2 3">
    <name type="scientific">Reticulomyxa filosa</name>
    <dbReference type="NCBI Taxonomy" id="46433"/>
    <lineage>
        <taxon>Eukaryota</taxon>
        <taxon>Sar</taxon>
        <taxon>Rhizaria</taxon>
        <taxon>Retaria</taxon>
        <taxon>Foraminifera</taxon>
        <taxon>Monothalamids</taxon>
        <taxon>Reticulomyxidae</taxon>
        <taxon>Reticulomyxa</taxon>
    </lineage>
</organism>